<evidence type="ECO:0000313" key="5">
    <source>
        <dbReference type="EMBL" id="SVA76668.1"/>
    </source>
</evidence>
<evidence type="ECO:0000256" key="2">
    <source>
        <dbReference type="ARBA" id="ARBA00022723"/>
    </source>
</evidence>
<dbReference type="InterPro" id="IPR013785">
    <property type="entry name" value="Aldolase_TIM"/>
</dbReference>
<evidence type="ECO:0000256" key="1">
    <source>
        <dbReference type="ARBA" id="ARBA00022691"/>
    </source>
</evidence>
<dbReference type="SFLD" id="SFLDS00029">
    <property type="entry name" value="Radical_SAM"/>
    <property type="match status" value="1"/>
</dbReference>
<reference evidence="5" key="1">
    <citation type="submission" date="2018-05" db="EMBL/GenBank/DDBJ databases">
        <authorList>
            <person name="Lanie J.A."/>
            <person name="Ng W.-L."/>
            <person name="Kazmierczak K.M."/>
            <person name="Andrzejewski T.M."/>
            <person name="Davidsen T.M."/>
            <person name="Wayne K.J."/>
            <person name="Tettelin H."/>
            <person name="Glass J.I."/>
            <person name="Rusch D."/>
            <person name="Podicherti R."/>
            <person name="Tsui H.-C.T."/>
            <person name="Winkler M.E."/>
        </authorList>
    </citation>
    <scope>NUCLEOTIDE SEQUENCE</scope>
</reference>
<sequence>MNNECLSSKKTNSIKVNIQIFSNCNQSCFYCVPTLSSGIQKYNNWIDQDTGNICSFDVTNSLFNFTHIIDFIKNIDKNKKFLELGITGGEPFINFNIFLENITEIIKVFNITSDRRITLNISTNTNVKPNNLLLFYDEINKLKEKYKIDIVILTSIENIEERAEYVRYGLDWDNFLENFKIHNKHAKYHLIRMTLNPFSIVNISDFFKYFYSKFKIHKILYNYPFQKFWRINVLDNRFIKEIKLLEDTTLNSSIVHDETKFWIRDLKKDISNNIHDADIFRKAITNLDKIKDTNWRTVFPEYIEWFDNE</sequence>
<dbReference type="GO" id="GO:0051536">
    <property type="term" value="F:iron-sulfur cluster binding"/>
    <property type="evidence" value="ECO:0007669"/>
    <property type="project" value="UniProtKB-KW"/>
</dbReference>
<keyword evidence="1" id="KW-0949">S-adenosyl-L-methionine</keyword>
<keyword evidence="4" id="KW-0411">Iron-sulfur</keyword>
<name>A0A381YHW3_9ZZZZ</name>
<dbReference type="EMBL" id="UINC01018284">
    <property type="protein sequence ID" value="SVA76668.1"/>
    <property type="molecule type" value="Genomic_DNA"/>
</dbReference>
<dbReference type="Gene3D" id="3.20.20.70">
    <property type="entry name" value="Aldolase class I"/>
    <property type="match status" value="1"/>
</dbReference>
<proteinExistence type="predicted"/>
<dbReference type="GO" id="GO:0046872">
    <property type="term" value="F:metal ion binding"/>
    <property type="evidence" value="ECO:0007669"/>
    <property type="project" value="UniProtKB-KW"/>
</dbReference>
<dbReference type="InterPro" id="IPR007197">
    <property type="entry name" value="rSAM"/>
</dbReference>
<evidence type="ECO:0000256" key="4">
    <source>
        <dbReference type="ARBA" id="ARBA00023014"/>
    </source>
</evidence>
<dbReference type="AlphaFoldDB" id="A0A381YHW3"/>
<evidence type="ECO:0000256" key="3">
    <source>
        <dbReference type="ARBA" id="ARBA00023004"/>
    </source>
</evidence>
<organism evidence="5">
    <name type="scientific">marine metagenome</name>
    <dbReference type="NCBI Taxonomy" id="408172"/>
    <lineage>
        <taxon>unclassified sequences</taxon>
        <taxon>metagenomes</taxon>
        <taxon>ecological metagenomes</taxon>
    </lineage>
</organism>
<keyword evidence="3" id="KW-0408">Iron</keyword>
<dbReference type="GO" id="GO:0003824">
    <property type="term" value="F:catalytic activity"/>
    <property type="evidence" value="ECO:0007669"/>
    <property type="project" value="InterPro"/>
</dbReference>
<keyword evidence="2" id="KW-0479">Metal-binding</keyword>
<dbReference type="SUPFAM" id="SSF102114">
    <property type="entry name" value="Radical SAM enzymes"/>
    <property type="match status" value="1"/>
</dbReference>
<protein>
    <recommendedName>
        <fullName evidence="6">Radical SAM core domain-containing protein</fullName>
    </recommendedName>
</protein>
<gene>
    <name evidence="5" type="ORF">METZ01_LOCUS129522</name>
</gene>
<accession>A0A381YHW3</accession>
<dbReference type="InterPro" id="IPR058240">
    <property type="entry name" value="rSAM_sf"/>
</dbReference>
<evidence type="ECO:0008006" key="6">
    <source>
        <dbReference type="Google" id="ProtNLM"/>
    </source>
</evidence>